<evidence type="ECO:0000313" key="3">
    <source>
        <dbReference type="Proteomes" id="UP000186026"/>
    </source>
</evidence>
<dbReference type="OrthoDB" id="667966at2"/>
<reference evidence="3" key="1">
    <citation type="submission" date="2017-01" db="EMBL/GenBank/DDBJ databases">
        <authorList>
            <person name="Varghese N."/>
            <person name="Submissions S."/>
        </authorList>
    </citation>
    <scope>NUCLEOTIDE SEQUENCE [LARGE SCALE GENOMIC DNA]</scope>
    <source>
        <strain evidence="3">DSM 46698</strain>
    </source>
</reference>
<accession>A0A1N7P145</accession>
<dbReference type="SUPFAM" id="SSF51206">
    <property type="entry name" value="cAMP-binding domain-like"/>
    <property type="match status" value="1"/>
</dbReference>
<gene>
    <name evidence="2" type="ORF">SAMN05421761_11326</name>
</gene>
<dbReference type="CDD" id="cd00038">
    <property type="entry name" value="CAP_ED"/>
    <property type="match status" value="1"/>
</dbReference>
<dbReference type="GO" id="GO:0016301">
    <property type="term" value="F:kinase activity"/>
    <property type="evidence" value="ECO:0007669"/>
    <property type="project" value="UniProtKB-KW"/>
</dbReference>
<name>A0A1N7P145_9BACT</name>
<dbReference type="EMBL" id="FTOP01000013">
    <property type="protein sequence ID" value="SIT04284.1"/>
    <property type="molecule type" value="Genomic_DNA"/>
</dbReference>
<sequence>MELFPYLQQQLSKDQVNCLIKEKHYKKGEYIYLPPIKPNEMFQIISGVVKIGSYTDHGEEVCYDLLYNKEVFGNLRYLNGQFFEFSKALTDCHIVCYDLSFYKKMIVHDPLVSDWFNKTTIQRWCKMETRLFKICTLSPLNRIKALFDEFEGSVKDPNGKCFKILDLLHIVDISQMTGISRQTVSKLLKELNDTSNKKLSFSASKPYLKKLRNNDQIKL</sequence>
<dbReference type="Pfam" id="PF00027">
    <property type="entry name" value="cNMP_binding"/>
    <property type="match status" value="1"/>
</dbReference>
<evidence type="ECO:0000259" key="1">
    <source>
        <dbReference type="PROSITE" id="PS50042"/>
    </source>
</evidence>
<protein>
    <submittedName>
        <fullName evidence="2">cAMP-binding domain of CRP or a regulatory subunit of cAMP-dependent protein kinases</fullName>
    </submittedName>
</protein>
<dbReference type="InterPro" id="IPR018490">
    <property type="entry name" value="cNMP-bd_dom_sf"/>
</dbReference>
<dbReference type="RefSeq" id="WP_076502342.1">
    <property type="nucleotide sequence ID" value="NZ_FTOP01000013.1"/>
</dbReference>
<organism evidence="2 3">
    <name type="scientific">Belliella pelovolcani</name>
    <dbReference type="NCBI Taxonomy" id="529505"/>
    <lineage>
        <taxon>Bacteria</taxon>
        <taxon>Pseudomonadati</taxon>
        <taxon>Bacteroidota</taxon>
        <taxon>Cytophagia</taxon>
        <taxon>Cytophagales</taxon>
        <taxon>Cyclobacteriaceae</taxon>
        <taxon>Belliella</taxon>
    </lineage>
</organism>
<dbReference type="STRING" id="529505.SAMN05421761_11326"/>
<proteinExistence type="predicted"/>
<feature type="domain" description="Cyclic nucleotide-binding" evidence="1">
    <location>
        <begin position="3"/>
        <end position="90"/>
    </location>
</feature>
<dbReference type="Proteomes" id="UP000186026">
    <property type="component" value="Unassembled WGS sequence"/>
</dbReference>
<dbReference type="Gene3D" id="2.60.120.10">
    <property type="entry name" value="Jelly Rolls"/>
    <property type="match status" value="1"/>
</dbReference>
<evidence type="ECO:0000313" key="2">
    <source>
        <dbReference type="EMBL" id="SIT04284.1"/>
    </source>
</evidence>
<dbReference type="InterPro" id="IPR014710">
    <property type="entry name" value="RmlC-like_jellyroll"/>
</dbReference>
<dbReference type="InterPro" id="IPR000595">
    <property type="entry name" value="cNMP-bd_dom"/>
</dbReference>
<keyword evidence="2" id="KW-0418">Kinase</keyword>
<keyword evidence="3" id="KW-1185">Reference proteome</keyword>
<dbReference type="PROSITE" id="PS50042">
    <property type="entry name" value="CNMP_BINDING_3"/>
    <property type="match status" value="1"/>
</dbReference>
<keyword evidence="2" id="KW-0808">Transferase</keyword>
<dbReference type="AlphaFoldDB" id="A0A1N7P145"/>